<organism evidence="1 2">
    <name type="scientific">Elizabethkingia meningoseptica</name>
    <name type="common">Chryseobacterium meningosepticum</name>
    <dbReference type="NCBI Taxonomy" id="238"/>
    <lineage>
        <taxon>Bacteria</taxon>
        <taxon>Pseudomonadati</taxon>
        <taxon>Bacteroidota</taxon>
        <taxon>Flavobacteriia</taxon>
        <taxon>Flavobacteriales</taxon>
        <taxon>Weeksellaceae</taxon>
        <taxon>Elizabethkingia</taxon>
    </lineage>
</organism>
<evidence type="ECO:0000313" key="1">
    <source>
        <dbReference type="EMBL" id="OOH95164.1"/>
    </source>
</evidence>
<protein>
    <submittedName>
        <fullName evidence="1">Uncharacterized protein</fullName>
    </submittedName>
</protein>
<gene>
    <name evidence="1" type="ORF">BMF97_09995</name>
</gene>
<evidence type="ECO:0000313" key="2">
    <source>
        <dbReference type="Proteomes" id="UP000188947"/>
    </source>
</evidence>
<keyword evidence="2" id="KW-1185">Reference proteome</keyword>
<sequence length="69" mass="7208">MKTLKQLSRINLKTITGGEKSCTHSIQGSGGKWITRTGVCKMAPSGFSAYCETGLGVVKVTSNGGVSRC</sequence>
<dbReference type="EMBL" id="MPOG01000011">
    <property type="protein sequence ID" value="OOH95164.1"/>
    <property type="molecule type" value="Genomic_DNA"/>
</dbReference>
<dbReference type="STRING" id="238.BBD35_00430"/>
<comment type="caution">
    <text evidence="1">The sequence shown here is derived from an EMBL/GenBank/DDBJ whole genome shotgun (WGS) entry which is preliminary data.</text>
</comment>
<dbReference type="AlphaFoldDB" id="A0A1T3EZP7"/>
<reference evidence="1 2" key="1">
    <citation type="submission" date="2016-11" db="EMBL/GenBank/DDBJ databases">
        <title>Genome sequence and comparative genomic analysis of clinical strain Elizabethkingia meningoseptica 61421 PRCM.</title>
        <authorList>
            <person name="Wang M."/>
            <person name="Hu S."/>
            <person name="Cao L."/>
            <person name="Jiang T."/>
            <person name="Zhou Y."/>
            <person name="Ming D."/>
        </authorList>
    </citation>
    <scope>NUCLEOTIDE SEQUENCE [LARGE SCALE GENOMIC DNA]</scope>
    <source>
        <strain evidence="1 2">61421 PRCM</strain>
    </source>
</reference>
<dbReference type="Proteomes" id="UP000188947">
    <property type="component" value="Unassembled WGS sequence"/>
</dbReference>
<dbReference type="KEGG" id="emg:BBD33_16055"/>
<accession>A0A1T3EZP7</accession>
<proteinExistence type="predicted"/>
<dbReference type="RefSeq" id="WP_016200266.1">
    <property type="nucleotide sequence ID" value="NZ_CP014338.1"/>
</dbReference>
<dbReference type="NCBIfam" id="NF047798">
    <property type="entry name" value="leader_Chryseo"/>
    <property type="match status" value="1"/>
</dbReference>
<dbReference type="OrthoDB" id="1454339at2"/>
<dbReference type="InterPro" id="IPR058074">
    <property type="entry name" value="Bacteriocin-like"/>
</dbReference>
<name>A0A1T3EZP7_ELIME</name>
<dbReference type="GeneID" id="48544897"/>